<gene>
    <name evidence="2" type="ORF">WSS_A41820</name>
</gene>
<dbReference type="AlphaFoldDB" id="K8X526"/>
<keyword evidence="1" id="KW-0812">Transmembrane</keyword>
<accession>K8X526</accession>
<feature type="transmembrane region" description="Helical" evidence="1">
    <location>
        <begin position="135"/>
        <end position="155"/>
    </location>
</feature>
<reference evidence="2 3" key="1">
    <citation type="journal article" date="2013" name="Genome Announc.">
        <title>Draft Genome Sequence of Rhodococcus opacus Strain M213 Shows a Diverse Catabolic Potential.</title>
        <authorList>
            <person name="Pathak A."/>
            <person name="Green S.J."/>
            <person name="Ogram A."/>
            <person name="Chauhan A."/>
        </authorList>
    </citation>
    <scope>NUCLEOTIDE SEQUENCE [LARGE SCALE GENOMIC DNA]</scope>
    <source>
        <strain evidence="2 3">M213</strain>
    </source>
</reference>
<feature type="transmembrane region" description="Helical" evidence="1">
    <location>
        <begin position="111"/>
        <end position="129"/>
    </location>
</feature>
<dbReference type="Proteomes" id="UP000005951">
    <property type="component" value="Unassembled WGS sequence"/>
</dbReference>
<evidence type="ECO:0008006" key="4">
    <source>
        <dbReference type="Google" id="ProtNLM"/>
    </source>
</evidence>
<keyword evidence="1" id="KW-0472">Membrane</keyword>
<dbReference type="EMBL" id="AJYC02000224">
    <property type="protein sequence ID" value="EKT76634.1"/>
    <property type="molecule type" value="Genomic_DNA"/>
</dbReference>
<proteinExistence type="predicted"/>
<evidence type="ECO:0000256" key="1">
    <source>
        <dbReference type="SAM" id="Phobius"/>
    </source>
</evidence>
<evidence type="ECO:0000313" key="2">
    <source>
        <dbReference type="EMBL" id="EKT76634.1"/>
    </source>
</evidence>
<evidence type="ECO:0000313" key="3">
    <source>
        <dbReference type="Proteomes" id="UP000005951"/>
    </source>
</evidence>
<comment type="caution">
    <text evidence="2">The sequence shown here is derived from an EMBL/GenBank/DDBJ whole genome shotgun (WGS) entry which is preliminary data.</text>
</comment>
<name>K8X526_RHOOP</name>
<sequence>MGAVTATASGDSDPLIVSGDVEEFGEVEFGYVTVVQHLCDRTGHVPHPEVLFDEKKALGVAAYHPRRDELALDPAFLTLGLDFAESYAFDGVIVHELGHRTEPGWIVLRRWLFWASAVVSACVGLYTYARPFNDVCAVLMFIALLLFLCIWPVSWNAEFRADDYMCDVAGIGVAVCTFDLLAACNAQSSVTHPPTSLRLARQLRRAKLPHARRNRESILRRGGRKK</sequence>
<keyword evidence="1" id="KW-1133">Transmembrane helix</keyword>
<organism evidence="2 3">
    <name type="scientific">Rhodococcus opacus M213</name>
    <dbReference type="NCBI Taxonomy" id="1129896"/>
    <lineage>
        <taxon>Bacteria</taxon>
        <taxon>Bacillati</taxon>
        <taxon>Actinomycetota</taxon>
        <taxon>Actinomycetes</taxon>
        <taxon>Mycobacteriales</taxon>
        <taxon>Nocardiaceae</taxon>
        <taxon>Rhodococcus</taxon>
    </lineage>
</organism>
<protein>
    <recommendedName>
        <fullName evidence="4">Peptidase M48 domain-containing protein</fullName>
    </recommendedName>
</protein>